<feature type="transmembrane region" description="Helical" evidence="11">
    <location>
        <begin position="12"/>
        <end position="36"/>
    </location>
</feature>
<evidence type="ECO:0000256" key="11">
    <source>
        <dbReference type="RuleBase" id="RU362031"/>
    </source>
</evidence>
<evidence type="ECO:0000256" key="1">
    <source>
        <dbReference type="ARBA" id="ARBA00001947"/>
    </source>
</evidence>
<feature type="transmembrane region" description="Helical" evidence="11">
    <location>
        <begin position="112"/>
        <end position="135"/>
    </location>
</feature>
<dbReference type="GO" id="GO:0006508">
    <property type="term" value="P:proteolysis"/>
    <property type="evidence" value="ECO:0007669"/>
    <property type="project" value="UniProtKB-KW"/>
</dbReference>
<dbReference type="PANTHER" id="PTHR42837:SF2">
    <property type="entry name" value="MEMBRANE METALLOPROTEASE ARASP2, CHLOROPLASTIC-RELATED"/>
    <property type="match status" value="1"/>
</dbReference>
<keyword evidence="4 13" id="KW-0645">Protease</keyword>
<evidence type="ECO:0000256" key="9">
    <source>
        <dbReference type="ARBA" id="ARBA00023049"/>
    </source>
</evidence>
<dbReference type="SUPFAM" id="SSF50156">
    <property type="entry name" value="PDZ domain-like"/>
    <property type="match status" value="1"/>
</dbReference>
<dbReference type="InterPro" id="IPR004387">
    <property type="entry name" value="Pept_M50_Zn"/>
</dbReference>
<keyword evidence="9 11" id="KW-0482">Metalloprotease</keyword>
<dbReference type="CDD" id="cd06163">
    <property type="entry name" value="S2P-M50_PDZ_RseP-like"/>
    <property type="match status" value="1"/>
</dbReference>
<dbReference type="Gene3D" id="2.30.42.10">
    <property type="match status" value="1"/>
</dbReference>
<feature type="transmembrane region" description="Helical" evidence="11">
    <location>
        <begin position="316"/>
        <end position="332"/>
    </location>
</feature>
<feature type="domain" description="PDZ" evidence="12">
    <location>
        <begin position="131"/>
        <end position="210"/>
    </location>
</feature>
<evidence type="ECO:0000256" key="6">
    <source>
        <dbReference type="ARBA" id="ARBA00022801"/>
    </source>
</evidence>
<dbReference type="GO" id="GO:0004222">
    <property type="term" value="F:metalloendopeptidase activity"/>
    <property type="evidence" value="ECO:0007669"/>
    <property type="project" value="InterPro"/>
</dbReference>
<dbReference type="CDD" id="cd23081">
    <property type="entry name" value="cpPDZ_EcRseP-like"/>
    <property type="match status" value="1"/>
</dbReference>
<keyword evidence="5 11" id="KW-0812">Transmembrane</keyword>
<dbReference type="SMART" id="SM00228">
    <property type="entry name" value="PDZ"/>
    <property type="match status" value="1"/>
</dbReference>
<evidence type="ECO:0000256" key="5">
    <source>
        <dbReference type="ARBA" id="ARBA00022692"/>
    </source>
</evidence>
<organism evidence="13">
    <name type="scientific">uncultured Desulfobacterium sp</name>
    <dbReference type="NCBI Taxonomy" id="201089"/>
    <lineage>
        <taxon>Bacteria</taxon>
        <taxon>Pseudomonadati</taxon>
        <taxon>Thermodesulfobacteriota</taxon>
        <taxon>Desulfobacteria</taxon>
        <taxon>Desulfobacterales</taxon>
        <taxon>Desulfobacteriaceae</taxon>
        <taxon>Desulfobacterium</taxon>
        <taxon>environmental samples</taxon>
    </lineage>
</organism>
<name>A0A445N237_9BACT</name>
<keyword evidence="11" id="KW-0479">Metal-binding</keyword>
<proteinExistence type="inferred from homology"/>
<dbReference type="Pfam" id="PF17820">
    <property type="entry name" value="PDZ_6"/>
    <property type="match status" value="1"/>
</dbReference>
<evidence type="ECO:0000259" key="12">
    <source>
        <dbReference type="PROSITE" id="PS50106"/>
    </source>
</evidence>
<comment type="cofactor">
    <cofactor evidence="1 11">
        <name>Zn(2+)</name>
        <dbReference type="ChEBI" id="CHEBI:29105"/>
    </cofactor>
</comment>
<dbReference type="PANTHER" id="PTHR42837">
    <property type="entry name" value="REGULATOR OF SIGMA-E PROTEASE RSEP"/>
    <property type="match status" value="1"/>
</dbReference>
<dbReference type="InterPro" id="IPR036034">
    <property type="entry name" value="PDZ_sf"/>
</dbReference>
<evidence type="ECO:0000256" key="4">
    <source>
        <dbReference type="ARBA" id="ARBA00022670"/>
    </source>
</evidence>
<evidence type="ECO:0000256" key="2">
    <source>
        <dbReference type="ARBA" id="ARBA00004141"/>
    </source>
</evidence>
<comment type="similarity">
    <text evidence="3 11">Belongs to the peptidase M50B family.</text>
</comment>
<gene>
    <name evidence="13" type="primary">rseP</name>
    <name evidence="13" type="ORF">PITCH_A720091</name>
</gene>
<dbReference type="InterPro" id="IPR008915">
    <property type="entry name" value="Peptidase_M50"/>
</dbReference>
<dbReference type="GO" id="GO:0046872">
    <property type="term" value="F:metal ion binding"/>
    <property type="evidence" value="ECO:0007669"/>
    <property type="project" value="UniProtKB-KW"/>
</dbReference>
<reference evidence="13" key="1">
    <citation type="submission" date="2018-01" db="EMBL/GenBank/DDBJ databases">
        <authorList>
            <person name="Regsiter A."/>
            <person name="William W."/>
        </authorList>
    </citation>
    <scope>NUCLEOTIDE SEQUENCE</scope>
    <source>
        <strain evidence="13">TRIP AH-1</strain>
    </source>
</reference>
<protein>
    <recommendedName>
        <fullName evidence="11">Zinc metalloprotease</fullName>
        <ecNumber evidence="11">3.4.24.-</ecNumber>
    </recommendedName>
</protein>
<keyword evidence="10 11" id="KW-0472">Membrane</keyword>
<dbReference type="InterPro" id="IPR041489">
    <property type="entry name" value="PDZ_6"/>
</dbReference>
<accession>A0A445N237</accession>
<comment type="subcellular location">
    <subcellularLocation>
        <location evidence="2">Membrane</location>
        <topology evidence="2">Multi-pass membrane protein</topology>
    </subcellularLocation>
</comment>
<dbReference type="PROSITE" id="PS50106">
    <property type="entry name" value="PDZ"/>
    <property type="match status" value="1"/>
</dbReference>
<feature type="transmembrane region" description="Helical" evidence="11">
    <location>
        <begin position="344"/>
        <end position="362"/>
    </location>
</feature>
<evidence type="ECO:0000256" key="3">
    <source>
        <dbReference type="ARBA" id="ARBA00007931"/>
    </source>
</evidence>
<evidence type="ECO:0000313" key="13">
    <source>
        <dbReference type="EMBL" id="SPD75751.1"/>
    </source>
</evidence>
<evidence type="ECO:0000256" key="7">
    <source>
        <dbReference type="ARBA" id="ARBA00022833"/>
    </source>
</evidence>
<evidence type="ECO:0000256" key="8">
    <source>
        <dbReference type="ARBA" id="ARBA00022989"/>
    </source>
</evidence>
<dbReference type="GO" id="GO:0016020">
    <property type="term" value="C:membrane"/>
    <property type="evidence" value="ECO:0007669"/>
    <property type="project" value="UniProtKB-SubCell"/>
</dbReference>
<keyword evidence="8 11" id="KW-1133">Transmembrane helix</keyword>
<dbReference type="EMBL" id="OJIN01000217">
    <property type="protein sequence ID" value="SPD75751.1"/>
    <property type="molecule type" value="Genomic_DNA"/>
</dbReference>
<dbReference type="Pfam" id="PF02163">
    <property type="entry name" value="Peptidase_M50"/>
    <property type="match status" value="1"/>
</dbReference>
<dbReference type="AlphaFoldDB" id="A0A445N237"/>
<dbReference type="EC" id="3.4.24.-" evidence="11"/>
<keyword evidence="7 11" id="KW-0862">Zinc</keyword>
<keyword evidence="6 11" id="KW-0378">Hydrolase</keyword>
<dbReference type="NCBIfam" id="TIGR00054">
    <property type="entry name" value="RIP metalloprotease RseP"/>
    <property type="match status" value="1"/>
</dbReference>
<evidence type="ECO:0000256" key="10">
    <source>
        <dbReference type="ARBA" id="ARBA00023136"/>
    </source>
</evidence>
<dbReference type="InterPro" id="IPR001478">
    <property type="entry name" value="PDZ"/>
</dbReference>
<sequence length="370" mass="40980">MDMILNTIHLVQYYVLPFVVVLGIMIFFHELGHFLVAKYFGIKVLKFALGFGPPVVSKTIGETEYSIRYIPLGGFVKMLGEDIEDPDSPPEPRTPEEDARAFDKQHPIKRMAVVVAGPAFNIVLSLLMFCGIYIISGKDVILPEIGQVTDDSPAQRAGFIKGDLVASINGVEIRSWTELKDCVKDKTGMPLSFVVKRDGKFLELTVTPEETIIKNEFGEDIKSSLIGIVASNNQGKIELSPLDAIKEGFSETYRWIEMTILVVVKLFQGVVSIKTLGGPILIGQMTGELAQQNLSYLLPFMAVISINLGILNLFPIPILDGGLIVFLLLELAIGRPLSIKKRELAQKVGLFLLILLMVVVFYNDISRLIR</sequence>